<proteinExistence type="predicted"/>
<dbReference type="EMBL" id="JACHLN010000002">
    <property type="protein sequence ID" value="MBB4839193.1"/>
    <property type="molecule type" value="Genomic_DNA"/>
</dbReference>
<accession>A0A7W7NRR7</accession>
<comment type="caution">
    <text evidence="2">The sequence shown here is derived from an EMBL/GenBank/DDBJ whole genome shotgun (WGS) entry which is preliminary data.</text>
</comment>
<name>A0A7W7NRR7_9SPHN</name>
<organism evidence="2 3">
    <name type="scientific">Sphingomonas kyeonggiensis</name>
    <dbReference type="NCBI Taxonomy" id="1268553"/>
    <lineage>
        <taxon>Bacteria</taxon>
        <taxon>Pseudomonadati</taxon>
        <taxon>Pseudomonadota</taxon>
        <taxon>Alphaproteobacteria</taxon>
        <taxon>Sphingomonadales</taxon>
        <taxon>Sphingomonadaceae</taxon>
        <taxon>Sphingomonas</taxon>
    </lineage>
</organism>
<dbReference type="Proteomes" id="UP000575241">
    <property type="component" value="Unassembled WGS sequence"/>
</dbReference>
<keyword evidence="3" id="KW-1185">Reference proteome</keyword>
<reference evidence="2 3" key="1">
    <citation type="submission" date="2020-08" db="EMBL/GenBank/DDBJ databases">
        <title>Functional genomics of gut bacteria from endangered species of beetles.</title>
        <authorList>
            <person name="Carlos-Shanley C."/>
        </authorList>
    </citation>
    <scope>NUCLEOTIDE SEQUENCE [LARGE SCALE GENOMIC DNA]</scope>
    <source>
        <strain evidence="2 3">S00224</strain>
    </source>
</reference>
<evidence type="ECO:0000256" key="1">
    <source>
        <dbReference type="SAM" id="MobiDB-lite"/>
    </source>
</evidence>
<gene>
    <name evidence="2" type="ORF">HNP52_002262</name>
</gene>
<protein>
    <submittedName>
        <fullName evidence="2">Uncharacterized protein</fullName>
    </submittedName>
</protein>
<feature type="region of interest" description="Disordered" evidence="1">
    <location>
        <begin position="1"/>
        <end position="27"/>
    </location>
</feature>
<sequence>MRPGFNPARRNRNIGTASQGHGQDNRMVVPNPGRLISPIERIGAHVAAQWRVGSGEIRFVVEELRANWLHPCTIGDVIRLLERIPQSDWAGIRTIVFRQPSRKQSLLNPSWGRLFYFGEIVTARGRVVADGPMLLLDAIEQGHHFTWPTGLALDDQAELARLEADGHGVERSGNRYIIRVTPESARATQLYRTVPHEVGHWFDWLEKVETPAAQGEDFSMLRDRYFARPRGEREAFAHRYADGVHASLTATGAIPFEPQNWAAPD</sequence>
<evidence type="ECO:0000313" key="2">
    <source>
        <dbReference type="EMBL" id="MBB4839193.1"/>
    </source>
</evidence>
<dbReference type="RefSeq" id="WP_184166893.1">
    <property type="nucleotide sequence ID" value="NZ_JACHLN010000002.1"/>
</dbReference>
<evidence type="ECO:0000313" key="3">
    <source>
        <dbReference type="Proteomes" id="UP000575241"/>
    </source>
</evidence>
<feature type="compositionally biased region" description="Polar residues" evidence="1">
    <location>
        <begin position="13"/>
        <end position="22"/>
    </location>
</feature>
<dbReference type="AlphaFoldDB" id="A0A7W7NRR7"/>